<proteinExistence type="inferred from homology"/>
<dbReference type="InterPro" id="IPR050659">
    <property type="entry name" value="Peptidase_M24B"/>
</dbReference>
<dbReference type="InterPro" id="IPR036005">
    <property type="entry name" value="Creatinase/aminopeptidase-like"/>
</dbReference>
<evidence type="ECO:0000256" key="2">
    <source>
        <dbReference type="ARBA" id="ARBA00022801"/>
    </source>
</evidence>
<dbReference type="SUPFAM" id="SSF55920">
    <property type="entry name" value="Creatinase/aminopeptidase"/>
    <property type="match status" value="1"/>
</dbReference>
<dbReference type="EMBL" id="GDID01000901">
    <property type="protein sequence ID" value="JAP95705.1"/>
    <property type="molecule type" value="Transcribed_RNA"/>
</dbReference>
<dbReference type="PANTHER" id="PTHR46112">
    <property type="entry name" value="AMINOPEPTIDASE"/>
    <property type="match status" value="1"/>
</dbReference>
<reference evidence="5" key="1">
    <citation type="submission" date="2015-07" db="EMBL/GenBank/DDBJ databases">
        <title>Adaptation to a free-living lifestyle via gene acquisitions in the diplomonad Trepomonas sp. PC1.</title>
        <authorList>
            <person name="Xu F."/>
            <person name="Jerlstrom-Hultqvist J."/>
            <person name="Kolisko M."/>
            <person name="Simpson A.G.B."/>
            <person name="Roger A.J."/>
            <person name="Svard S.G."/>
            <person name="Andersson J.O."/>
        </authorList>
    </citation>
    <scope>NUCLEOTIDE SEQUENCE</scope>
    <source>
        <strain evidence="5">PC1</strain>
    </source>
</reference>
<accession>A0A146KJ95</accession>
<dbReference type="Gene3D" id="3.40.350.10">
    <property type="entry name" value="Creatinase/prolidase N-terminal domain"/>
    <property type="match status" value="1"/>
</dbReference>
<evidence type="ECO:0000256" key="1">
    <source>
        <dbReference type="ARBA" id="ARBA00022723"/>
    </source>
</evidence>
<sequence length="365" mass="42120">MNQHPILFYGNKEDPDFYHITKFNVPDKMWCLYTKDKTILIASALEYSRAVKETSCEVHQLSDFVSKELSTPEMILNKFNITEFFVTDSFSCSQFAKLQSKYKISVLDGQLATRKRKTADEIDLTRKANQASMASFDLIKQILKDSKVKDQFLYYNDQILTSEYLKQQVEICCLLKDCQSTDTIIACGPQGTDPHCQGNGPIKANELIVCDIFPRHKSGFFGDMTRTFLKGVPTQQQTENVLLVKKAHDLCQLRVTNLFQENKTYRELAEFCKQFFIEHQKPMKFDESLKRYVGMNHGLGHGVGLEIHEEPCFRGDARVEEGDIFTIEPGLYYPEVGGVRIEDSYYIQNGEIHKFGDYSYEWVIE</sequence>
<dbReference type="PROSITE" id="PS00491">
    <property type="entry name" value="PROLINE_PEPTIDASE"/>
    <property type="match status" value="1"/>
</dbReference>
<evidence type="ECO:0000259" key="4">
    <source>
        <dbReference type="Pfam" id="PF00557"/>
    </source>
</evidence>
<gene>
    <name evidence="5" type="ORF">TPC1_11208</name>
</gene>
<comment type="similarity">
    <text evidence="3">Belongs to the peptidase M24B family.</text>
</comment>
<dbReference type="GO" id="GO:0046872">
    <property type="term" value="F:metal ion binding"/>
    <property type="evidence" value="ECO:0007669"/>
    <property type="project" value="UniProtKB-KW"/>
</dbReference>
<dbReference type="AlphaFoldDB" id="A0A146KJ95"/>
<dbReference type="InterPro" id="IPR029149">
    <property type="entry name" value="Creatin/AminoP/Spt16_N"/>
</dbReference>
<dbReference type="Gene3D" id="3.90.230.10">
    <property type="entry name" value="Creatinase/methionine aminopeptidase superfamily"/>
    <property type="match status" value="1"/>
</dbReference>
<dbReference type="Pfam" id="PF00557">
    <property type="entry name" value="Peptidase_M24"/>
    <property type="match status" value="1"/>
</dbReference>
<protein>
    <submittedName>
        <fullName evidence="5">Xaa-Pro dipeptidase</fullName>
    </submittedName>
</protein>
<evidence type="ECO:0000256" key="3">
    <source>
        <dbReference type="RuleBase" id="RU000590"/>
    </source>
</evidence>
<name>A0A146KJ95_9EUKA</name>
<dbReference type="GO" id="GO:0016787">
    <property type="term" value="F:hydrolase activity"/>
    <property type="evidence" value="ECO:0007669"/>
    <property type="project" value="UniProtKB-KW"/>
</dbReference>
<evidence type="ECO:0000313" key="5">
    <source>
        <dbReference type="EMBL" id="JAP95705.1"/>
    </source>
</evidence>
<keyword evidence="2" id="KW-0378">Hydrolase</keyword>
<keyword evidence="1 3" id="KW-0479">Metal-binding</keyword>
<dbReference type="PANTHER" id="PTHR46112:SF2">
    <property type="entry name" value="XAA-PRO AMINOPEPTIDASE P-RELATED"/>
    <property type="match status" value="1"/>
</dbReference>
<dbReference type="InterPro" id="IPR000994">
    <property type="entry name" value="Pept_M24"/>
</dbReference>
<organism evidence="5">
    <name type="scientific">Trepomonas sp. PC1</name>
    <dbReference type="NCBI Taxonomy" id="1076344"/>
    <lineage>
        <taxon>Eukaryota</taxon>
        <taxon>Metamonada</taxon>
        <taxon>Diplomonadida</taxon>
        <taxon>Hexamitidae</taxon>
        <taxon>Hexamitinae</taxon>
        <taxon>Trepomonas</taxon>
    </lineage>
</organism>
<dbReference type="InterPro" id="IPR001131">
    <property type="entry name" value="Peptidase_M24B_aminopep-P_CS"/>
</dbReference>
<feature type="domain" description="Peptidase M24" evidence="4">
    <location>
        <begin position="125"/>
        <end position="348"/>
    </location>
</feature>